<keyword evidence="1" id="KW-0472">Membrane</keyword>
<feature type="transmembrane region" description="Helical" evidence="1">
    <location>
        <begin position="72"/>
        <end position="90"/>
    </location>
</feature>
<name>A0ABW8TJA5_9CLOT</name>
<reference evidence="3 4" key="1">
    <citation type="submission" date="2024-11" db="EMBL/GenBank/DDBJ databases">
        <authorList>
            <person name="Heng Y.C."/>
            <person name="Lim A.C.H."/>
            <person name="Lee J.K.Y."/>
            <person name="Kittelmann S."/>
        </authorList>
    </citation>
    <scope>NUCLEOTIDE SEQUENCE [LARGE SCALE GENOMIC DNA]</scope>
    <source>
        <strain evidence="3 4">WILCCON 0114</strain>
    </source>
</reference>
<dbReference type="Pfam" id="PF07786">
    <property type="entry name" value="HGSNAT_cat"/>
    <property type="match status" value="1"/>
</dbReference>
<dbReference type="RefSeq" id="WP_406789063.1">
    <property type="nucleotide sequence ID" value="NZ_JBJIAA010000017.1"/>
</dbReference>
<evidence type="ECO:0000313" key="3">
    <source>
        <dbReference type="EMBL" id="MFL0252407.1"/>
    </source>
</evidence>
<feature type="transmembrane region" description="Helical" evidence="1">
    <location>
        <begin position="271"/>
        <end position="292"/>
    </location>
</feature>
<sequence>MNERDYSLDCIKGIACIFMILIHAITLVTVGKSNVDGIFGVLAFFGGTAPVLFFAVSGITSSAFQVKKSIKAIIPAYLIFGVLGVSYIGIWRANIYSSSLCDILQMMAMAVIIIVLIEKIIKPSKIFYLVASIAVFLIHYFITSKIPAFPVKDFLFAPAVFPIFPWISMVLLGIFLYRIDKKWNLLIGTSVFVVSILVSMVTKVDFFNKFNMSVGYFAVSIFVMSTVFFISRTIKFKKLNNPILYFGKNSLLFLYVHLLAIKVFAPFTNNVLLRWIAVLILAYLLMLGIQFINRYIEKAFSNIVIWILMIVAVVFIPLFIGNVNLIFSLEMLIGILFSANYHKLSGIIEKTFSHKLNLVGLKMKS</sequence>
<evidence type="ECO:0000313" key="4">
    <source>
        <dbReference type="Proteomes" id="UP001623592"/>
    </source>
</evidence>
<feature type="transmembrane region" description="Helical" evidence="1">
    <location>
        <begin position="37"/>
        <end position="60"/>
    </location>
</feature>
<feature type="transmembrane region" description="Helical" evidence="1">
    <location>
        <begin position="183"/>
        <end position="202"/>
    </location>
</feature>
<gene>
    <name evidence="3" type="ORF">ACJDT4_18515</name>
</gene>
<dbReference type="EMBL" id="JBJIAA010000017">
    <property type="protein sequence ID" value="MFL0252407.1"/>
    <property type="molecule type" value="Genomic_DNA"/>
</dbReference>
<keyword evidence="1" id="KW-0812">Transmembrane</keyword>
<dbReference type="InterPro" id="IPR012429">
    <property type="entry name" value="HGSNAT_cat"/>
</dbReference>
<protein>
    <submittedName>
        <fullName evidence="3">Heparan-alpha-glucosaminide N-acetyltransferase domain-containing protein</fullName>
    </submittedName>
</protein>
<keyword evidence="4" id="KW-1185">Reference proteome</keyword>
<feature type="transmembrane region" description="Helical" evidence="1">
    <location>
        <begin position="126"/>
        <end position="142"/>
    </location>
</feature>
<evidence type="ECO:0000259" key="2">
    <source>
        <dbReference type="Pfam" id="PF07786"/>
    </source>
</evidence>
<feature type="transmembrane region" description="Helical" evidence="1">
    <location>
        <begin position="12"/>
        <end position="31"/>
    </location>
</feature>
<accession>A0ABW8TJA5</accession>
<feature type="transmembrane region" description="Helical" evidence="1">
    <location>
        <begin position="243"/>
        <end position="265"/>
    </location>
</feature>
<organism evidence="3 4">
    <name type="scientific">Clostridium neuense</name>
    <dbReference type="NCBI Taxonomy" id="1728934"/>
    <lineage>
        <taxon>Bacteria</taxon>
        <taxon>Bacillati</taxon>
        <taxon>Bacillota</taxon>
        <taxon>Clostridia</taxon>
        <taxon>Eubacteriales</taxon>
        <taxon>Clostridiaceae</taxon>
        <taxon>Clostridium</taxon>
    </lineage>
</organism>
<feature type="domain" description="Heparan-alpha-glucosaminide N-acetyltransferase catalytic" evidence="2">
    <location>
        <begin position="4"/>
        <end position="179"/>
    </location>
</feature>
<feature type="transmembrane region" description="Helical" evidence="1">
    <location>
        <begin position="96"/>
        <end position="117"/>
    </location>
</feature>
<feature type="transmembrane region" description="Helical" evidence="1">
    <location>
        <begin position="154"/>
        <end position="176"/>
    </location>
</feature>
<keyword evidence="1" id="KW-1133">Transmembrane helix</keyword>
<comment type="caution">
    <text evidence="3">The sequence shown here is derived from an EMBL/GenBank/DDBJ whole genome shotgun (WGS) entry which is preliminary data.</text>
</comment>
<feature type="transmembrane region" description="Helical" evidence="1">
    <location>
        <begin position="214"/>
        <end position="231"/>
    </location>
</feature>
<evidence type="ECO:0000256" key="1">
    <source>
        <dbReference type="SAM" id="Phobius"/>
    </source>
</evidence>
<proteinExistence type="predicted"/>
<dbReference type="Proteomes" id="UP001623592">
    <property type="component" value="Unassembled WGS sequence"/>
</dbReference>
<feature type="transmembrane region" description="Helical" evidence="1">
    <location>
        <begin position="299"/>
        <end position="319"/>
    </location>
</feature>